<dbReference type="SMART" id="SM00530">
    <property type="entry name" value="HTH_XRE"/>
    <property type="match status" value="1"/>
</dbReference>
<organism evidence="5 6">
    <name type="scientific">Marinitoga aeolica</name>
    <dbReference type="NCBI Taxonomy" id="2809031"/>
    <lineage>
        <taxon>Bacteria</taxon>
        <taxon>Thermotogati</taxon>
        <taxon>Thermotogota</taxon>
        <taxon>Thermotogae</taxon>
        <taxon>Petrotogales</taxon>
        <taxon>Petrotogaceae</taxon>
        <taxon>Marinitoga</taxon>
    </lineage>
</organism>
<dbReference type="CDD" id="cd00093">
    <property type="entry name" value="HTH_XRE"/>
    <property type="match status" value="1"/>
</dbReference>
<evidence type="ECO:0000313" key="5">
    <source>
        <dbReference type="EMBL" id="WGS65145.1"/>
    </source>
</evidence>
<gene>
    <name evidence="5" type="ORF">JRV97_00905</name>
</gene>
<evidence type="ECO:0000256" key="3">
    <source>
        <dbReference type="ARBA" id="ARBA00023163"/>
    </source>
</evidence>
<dbReference type="InterPro" id="IPR001387">
    <property type="entry name" value="Cro/C1-type_HTH"/>
</dbReference>
<evidence type="ECO:0000256" key="1">
    <source>
        <dbReference type="ARBA" id="ARBA00023015"/>
    </source>
</evidence>
<keyword evidence="6" id="KW-1185">Reference proteome</keyword>
<dbReference type="PROSITE" id="PS50943">
    <property type="entry name" value="HTH_CROC1"/>
    <property type="match status" value="1"/>
</dbReference>
<keyword evidence="1" id="KW-0805">Transcription regulation</keyword>
<evidence type="ECO:0000259" key="4">
    <source>
        <dbReference type="PROSITE" id="PS50943"/>
    </source>
</evidence>
<name>A0ABY8PRA7_9BACT</name>
<sequence length="210" mass="23508">MAKENNIIGKRIEMLRKRKKLSREKLGAIIGIAGNSVYRIEAGFNLPSSEVVIQLSKFFDVPADYILGIDKYSENENENNFNMKKIPVYEKVAAGLSGVAEPIDYPVDEIYIPLGSRGEFAVEVVGDSMEPEIKEGDYVIVDTNAYIESGNRVVALINDGADALVKVYRKTMDGPAMLYSLNQKYDPIILTDDLKWEIVGKVVSLYRRYG</sequence>
<reference evidence="5 6" key="1">
    <citation type="submission" date="2021-02" db="EMBL/GenBank/DDBJ databases">
        <title>Characterization of Marinitoga sp. nov. str. BP5-C20A.</title>
        <authorList>
            <person name="Erauso G."/>
            <person name="Postec A."/>
        </authorList>
    </citation>
    <scope>NUCLEOTIDE SEQUENCE [LARGE SCALE GENOMIC DNA]</scope>
    <source>
        <strain evidence="5 6">BP5-C20A</strain>
    </source>
</reference>
<dbReference type="EMBL" id="CP069362">
    <property type="protein sequence ID" value="WGS65145.1"/>
    <property type="molecule type" value="Genomic_DNA"/>
</dbReference>
<proteinExistence type="predicted"/>
<dbReference type="PANTHER" id="PTHR40661">
    <property type="match status" value="1"/>
</dbReference>
<keyword evidence="3" id="KW-0804">Transcription</keyword>
<evidence type="ECO:0000256" key="2">
    <source>
        <dbReference type="ARBA" id="ARBA00023125"/>
    </source>
</evidence>
<keyword evidence="2" id="KW-0238">DNA-binding</keyword>
<dbReference type="InterPro" id="IPR039418">
    <property type="entry name" value="LexA-like"/>
</dbReference>
<evidence type="ECO:0000313" key="6">
    <source>
        <dbReference type="Proteomes" id="UP001232493"/>
    </source>
</evidence>
<feature type="domain" description="HTH cro/C1-type" evidence="4">
    <location>
        <begin position="12"/>
        <end position="66"/>
    </location>
</feature>
<dbReference type="Gene3D" id="1.10.260.40">
    <property type="entry name" value="lambda repressor-like DNA-binding domains"/>
    <property type="match status" value="1"/>
</dbReference>
<dbReference type="Pfam" id="PF00717">
    <property type="entry name" value="Peptidase_S24"/>
    <property type="match status" value="1"/>
</dbReference>
<dbReference type="InterPro" id="IPR015927">
    <property type="entry name" value="Peptidase_S24_S26A/B/C"/>
</dbReference>
<dbReference type="Proteomes" id="UP001232493">
    <property type="component" value="Chromosome"/>
</dbReference>
<dbReference type="SUPFAM" id="SSF47413">
    <property type="entry name" value="lambda repressor-like DNA-binding domains"/>
    <property type="match status" value="1"/>
</dbReference>
<dbReference type="PANTHER" id="PTHR40661:SF1">
    <property type="entry name" value="HTH CRO_C1-TYPE DOMAIN-CONTAINING PROTEIN"/>
    <property type="match status" value="1"/>
</dbReference>
<dbReference type="CDD" id="cd06529">
    <property type="entry name" value="S24_LexA-like"/>
    <property type="match status" value="1"/>
</dbReference>
<dbReference type="Gene3D" id="2.10.109.10">
    <property type="entry name" value="Umud Fragment, subunit A"/>
    <property type="match status" value="1"/>
</dbReference>
<protein>
    <submittedName>
        <fullName evidence="5">Helix-turn-helix domain-containing protein</fullName>
    </submittedName>
</protein>
<dbReference type="SUPFAM" id="SSF51306">
    <property type="entry name" value="LexA/Signal peptidase"/>
    <property type="match status" value="1"/>
</dbReference>
<dbReference type="RefSeq" id="WP_280999354.1">
    <property type="nucleotide sequence ID" value="NZ_CP069362.1"/>
</dbReference>
<dbReference type="InterPro" id="IPR010982">
    <property type="entry name" value="Lambda_DNA-bd_dom_sf"/>
</dbReference>
<dbReference type="InterPro" id="IPR036286">
    <property type="entry name" value="LexA/Signal_pep-like_sf"/>
</dbReference>
<dbReference type="Pfam" id="PF01381">
    <property type="entry name" value="HTH_3"/>
    <property type="match status" value="1"/>
</dbReference>
<accession>A0ABY8PRA7</accession>